<evidence type="ECO:0000313" key="1">
    <source>
        <dbReference type="EMBL" id="AEV97444.1"/>
    </source>
</evidence>
<accession>G8THL6</accession>
<dbReference type="AlphaFoldDB" id="G8THL6"/>
<sequence>MGIVALEEHISFPEMAARIPKEALGGFGQSPVMEAADGY</sequence>
<name>G8THL6_NIAKG</name>
<dbReference type="Proteomes" id="UP000005438">
    <property type="component" value="Chromosome"/>
</dbReference>
<dbReference type="HOGENOM" id="CLU_3313444_0_0_10"/>
<dbReference type="EMBL" id="CP003178">
    <property type="protein sequence ID" value="AEV97444.1"/>
    <property type="molecule type" value="Genomic_DNA"/>
</dbReference>
<dbReference type="KEGG" id="nko:Niako_1066"/>
<proteinExistence type="predicted"/>
<evidence type="ECO:0000313" key="2">
    <source>
        <dbReference type="Proteomes" id="UP000005438"/>
    </source>
</evidence>
<dbReference type="STRING" id="700598.Niako_1066"/>
<organism evidence="1 2">
    <name type="scientific">Niastella koreensis (strain DSM 17620 / KACC 11465 / NBRC 106392 / GR20-10)</name>
    <dbReference type="NCBI Taxonomy" id="700598"/>
    <lineage>
        <taxon>Bacteria</taxon>
        <taxon>Pseudomonadati</taxon>
        <taxon>Bacteroidota</taxon>
        <taxon>Chitinophagia</taxon>
        <taxon>Chitinophagales</taxon>
        <taxon>Chitinophagaceae</taxon>
        <taxon>Niastella</taxon>
    </lineage>
</organism>
<protein>
    <submittedName>
        <fullName evidence="1">Uncharacterized protein</fullName>
    </submittedName>
</protein>
<gene>
    <name evidence="1" type="ordered locus">Niako_1066</name>
</gene>
<reference evidence="1 2" key="1">
    <citation type="submission" date="2011-12" db="EMBL/GenBank/DDBJ databases">
        <title>The complete genome of Niastella koreensis GR20-10.</title>
        <authorList>
            <consortium name="US DOE Joint Genome Institute (JGI-PGF)"/>
            <person name="Lucas S."/>
            <person name="Han J."/>
            <person name="Lapidus A."/>
            <person name="Bruce D."/>
            <person name="Goodwin L."/>
            <person name="Pitluck S."/>
            <person name="Peters L."/>
            <person name="Kyrpides N."/>
            <person name="Mavromatis K."/>
            <person name="Ivanova N."/>
            <person name="Mikhailova N."/>
            <person name="Davenport K."/>
            <person name="Saunders E."/>
            <person name="Detter J.C."/>
            <person name="Tapia R."/>
            <person name="Han C."/>
            <person name="Land M."/>
            <person name="Hauser L."/>
            <person name="Markowitz V."/>
            <person name="Cheng J.-F."/>
            <person name="Hugenholtz P."/>
            <person name="Woyke T."/>
            <person name="Wu D."/>
            <person name="Tindall B."/>
            <person name="Pomrenke H."/>
            <person name="Brambilla E."/>
            <person name="Klenk H.-P."/>
            <person name="Eisen J.A."/>
        </authorList>
    </citation>
    <scope>NUCLEOTIDE SEQUENCE [LARGE SCALE GENOMIC DNA]</scope>
    <source>
        <strain evidence="2">DSM 17620 / KACC 11465 / NBRC 106392 / GR20-10</strain>
    </source>
</reference>